<dbReference type="Proteomes" id="UP000324022">
    <property type="component" value="Unassembled WGS sequence"/>
</dbReference>
<keyword evidence="2" id="KW-1185">Reference proteome</keyword>
<reference evidence="1 2" key="1">
    <citation type="submission" date="2018-03" db="EMBL/GenBank/DDBJ databases">
        <authorList>
            <person name="Guldener U."/>
        </authorList>
    </citation>
    <scope>NUCLEOTIDE SEQUENCE [LARGE SCALE GENOMIC DNA]</scope>
    <source>
        <strain evidence="1 2">NBRC100155</strain>
    </source>
</reference>
<organism evidence="1 2">
    <name type="scientific">Ustilago trichophora</name>
    <dbReference type="NCBI Taxonomy" id="86804"/>
    <lineage>
        <taxon>Eukaryota</taxon>
        <taxon>Fungi</taxon>
        <taxon>Dikarya</taxon>
        <taxon>Basidiomycota</taxon>
        <taxon>Ustilaginomycotina</taxon>
        <taxon>Ustilaginomycetes</taxon>
        <taxon>Ustilaginales</taxon>
        <taxon>Ustilaginaceae</taxon>
        <taxon>Ustilago</taxon>
    </lineage>
</organism>
<dbReference type="EMBL" id="OOIN01000033">
    <property type="protein sequence ID" value="SPO30423.1"/>
    <property type="molecule type" value="Genomic_DNA"/>
</dbReference>
<sequence length="110" mass="12116">MAAANWTSFSSRRFLLASMSYAPSPRRMNSRPWQTKIALSNSSTFRLSGTKSSLACIQGYIASQIRLGLGSNRFRNDDARVPSGIDETPKMAELADMTVCKDEPVVLHTS</sequence>
<proteinExistence type="predicted"/>
<protein>
    <submittedName>
        <fullName evidence="1">Uncharacterized protein</fullName>
    </submittedName>
</protein>
<accession>A0A5C3EIL3</accession>
<name>A0A5C3EIL3_9BASI</name>
<evidence type="ECO:0000313" key="1">
    <source>
        <dbReference type="EMBL" id="SPO30423.1"/>
    </source>
</evidence>
<evidence type="ECO:0000313" key="2">
    <source>
        <dbReference type="Proteomes" id="UP000324022"/>
    </source>
</evidence>
<gene>
    <name evidence="1" type="ORF">UTRI_06353</name>
</gene>
<dbReference type="AlphaFoldDB" id="A0A5C3EIL3"/>